<dbReference type="Gene3D" id="2.70.40.10">
    <property type="match status" value="1"/>
</dbReference>
<evidence type="ECO:0000313" key="6">
    <source>
        <dbReference type="Proteomes" id="UP001617714"/>
    </source>
</evidence>
<keyword evidence="6" id="KW-1185">Reference proteome</keyword>
<evidence type="ECO:0000313" key="3">
    <source>
        <dbReference type="EMBL" id="MFJ5321922.1"/>
    </source>
</evidence>
<keyword evidence="1 4" id="KW-0378">Hydrolase</keyword>
<organism evidence="4 5">
    <name type="scientific">Pectobacterium parvum</name>
    <dbReference type="NCBI Taxonomy" id="2778550"/>
    <lineage>
        <taxon>Bacteria</taxon>
        <taxon>Pseudomonadati</taxon>
        <taxon>Pseudomonadota</taxon>
        <taxon>Gammaproteobacteria</taxon>
        <taxon>Enterobacterales</taxon>
        <taxon>Pectobacteriaceae</taxon>
        <taxon>Pectobacterium</taxon>
    </lineage>
</organism>
<reference evidence="4" key="2">
    <citation type="journal article" date="2022" name="Plant Pathol J">
        <title>Comparative Genomic Analysis of Pathogenic Factors of Pectobacterium Species Isolated in South Korea Using Whole-Genome Sequencing.</title>
        <authorList>
            <person name="Jee S."/>
            <person name="Kang I.J."/>
            <person name="Bak G."/>
            <person name="Kang S."/>
            <person name="Lee J."/>
            <person name="Heu S."/>
            <person name="Hwang I."/>
        </authorList>
    </citation>
    <scope>NUCLEOTIDE SEQUENCE</scope>
    <source>
        <strain evidence="4">PZ1</strain>
    </source>
</reference>
<name>A0AAP9IJJ9_9GAMM</name>
<dbReference type="CDD" id="cd07557">
    <property type="entry name" value="trimeric_dUTPase"/>
    <property type="match status" value="1"/>
</dbReference>
<dbReference type="NCBIfam" id="TIGR02274">
    <property type="entry name" value="dCTP_deam"/>
    <property type="match status" value="1"/>
</dbReference>
<dbReference type="PANTHER" id="PTHR42680">
    <property type="entry name" value="DCTP DEAMINASE"/>
    <property type="match status" value="1"/>
</dbReference>
<evidence type="ECO:0000313" key="5">
    <source>
        <dbReference type="Proteomes" id="UP000464054"/>
    </source>
</evidence>
<dbReference type="GO" id="GO:0006229">
    <property type="term" value="P:dUTP biosynthetic process"/>
    <property type="evidence" value="ECO:0007669"/>
    <property type="project" value="InterPro"/>
</dbReference>
<dbReference type="InterPro" id="IPR033704">
    <property type="entry name" value="dUTPase_trimeric"/>
</dbReference>
<dbReference type="Proteomes" id="UP001617714">
    <property type="component" value="Unassembled WGS sequence"/>
</dbReference>
<dbReference type="RefSeq" id="WP_052237802.1">
    <property type="nucleotide sequence ID" value="NZ_CP046377.1"/>
</dbReference>
<dbReference type="Pfam" id="PF22769">
    <property type="entry name" value="DCD"/>
    <property type="match status" value="1"/>
</dbReference>
<evidence type="ECO:0000313" key="4">
    <source>
        <dbReference type="EMBL" id="QHQ25209.1"/>
    </source>
</evidence>
<accession>A0AAP9IJJ9</accession>
<reference evidence="5" key="1">
    <citation type="submission" date="2019-11" db="EMBL/GenBank/DDBJ databases">
        <authorList>
            <person name="Jee S."/>
        </authorList>
    </citation>
    <scope>NUCLEOTIDE SEQUENCE [LARGE SCALE GENOMIC DNA]</scope>
    <source>
        <strain evidence="5">PZ1</strain>
    </source>
</reference>
<dbReference type="Proteomes" id="UP000464054">
    <property type="component" value="Chromosome"/>
</dbReference>
<protein>
    <submittedName>
        <fullName evidence="4">dCTP deaminase</fullName>
        <ecNumber evidence="4">3.5.4.13</ecNumber>
    </submittedName>
</protein>
<evidence type="ECO:0000256" key="2">
    <source>
        <dbReference type="ARBA" id="ARBA00023080"/>
    </source>
</evidence>
<proteinExistence type="predicted"/>
<evidence type="ECO:0000256" key="1">
    <source>
        <dbReference type="ARBA" id="ARBA00022801"/>
    </source>
</evidence>
<dbReference type="GO" id="GO:0008829">
    <property type="term" value="F:dCTP deaminase activity"/>
    <property type="evidence" value="ECO:0007669"/>
    <property type="project" value="UniProtKB-EC"/>
</dbReference>
<dbReference type="SUPFAM" id="SSF51283">
    <property type="entry name" value="dUTPase-like"/>
    <property type="match status" value="1"/>
</dbReference>
<dbReference type="EMBL" id="CP046377">
    <property type="protein sequence ID" value="QHQ25209.1"/>
    <property type="molecule type" value="Genomic_DNA"/>
</dbReference>
<dbReference type="InterPro" id="IPR036157">
    <property type="entry name" value="dUTPase-like_sf"/>
</dbReference>
<gene>
    <name evidence="4" type="primary">dcd</name>
    <name evidence="3" type="ORF">ACIPSN_11265</name>
    <name evidence="4" type="ORF">GMX10_14925</name>
</gene>
<dbReference type="EC" id="3.5.4.13" evidence="4"/>
<keyword evidence="2" id="KW-0546">Nucleotide metabolism</keyword>
<dbReference type="PANTHER" id="PTHR42680:SF3">
    <property type="entry name" value="DCTP DEAMINASE"/>
    <property type="match status" value="1"/>
</dbReference>
<reference evidence="3 6" key="3">
    <citation type="submission" date="2024-10" db="EMBL/GenBank/DDBJ databases">
        <authorList>
            <person name="Lu C.-H."/>
        </authorList>
    </citation>
    <scope>NUCLEOTIDE SEQUENCE [LARGE SCALE GENOMIC DNA]</scope>
    <source>
        <strain evidence="3 6">22QBSP01-2</strain>
    </source>
</reference>
<dbReference type="EMBL" id="JBIXKD010000010">
    <property type="protein sequence ID" value="MFJ5321922.1"/>
    <property type="molecule type" value="Genomic_DNA"/>
</dbReference>
<dbReference type="AlphaFoldDB" id="A0AAP9IJJ9"/>
<sequence>MILTGLSIEELIGDGDILVEPFVKENITTNSYDLTLGKTFIRYKGDVIDPKIENEYDTINADENGIIMNKGDFLLAHSQEKIGSSKFVPIIHAKSGIARLGLFVHVTADLIDIGSYGCVTFQLYSTLPIRLYPGMRIGQVSFWKPMGEVNLYHGKY</sequence>
<dbReference type="InterPro" id="IPR011962">
    <property type="entry name" value="dCTP_deaminase"/>
</dbReference>